<evidence type="ECO:0000313" key="2">
    <source>
        <dbReference type="EMBL" id="CAK5271654.1"/>
    </source>
</evidence>
<feature type="domain" description="Integrase core" evidence="1">
    <location>
        <begin position="138"/>
        <end position="316"/>
    </location>
</feature>
<dbReference type="Pfam" id="PF24764">
    <property type="entry name" value="rva_4"/>
    <property type="match status" value="1"/>
</dbReference>
<evidence type="ECO:0000259" key="1">
    <source>
        <dbReference type="Pfam" id="PF24764"/>
    </source>
</evidence>
<comment type="caution">
    <text evidence="2">The sequence shown here is derived from an EMBL/GenBank/DDBJ whole genome shotgun (WGS) entry which is preliminary data.</text>
</comment>
<reference evidence="2" key="1">
    <citation type="submission" date="2023-11" db="EMBL/GenBank/DDBJ databases">
        <authorList>
            <person name="De Vega J J."/>
            <person name="De Vega J J."/>
        </authorList>
    </citation>
    <scope>NUCLEOTIDE SEQUENCE</scope>
</reference>
<dbReference type="PANTHER" id="PTHR46177:SF1">
    <property type="entry name" value="INTEGRASE CATALYTIC DOMAIN-CONTAINING PROTEIN"/>
    <property type="match status" value="1"/>
</dbReference>
<proteinExistence type="predicted"/>
<sequence>MHNQYKPVPDPEYLCPFIDKYWNQRKSDKFILEALKKHHIDLSKYGLEIQTFRRIREKLGYIRARKQGHTVESIAEPVAKLRVIYPKAGGREMGNLLFHEENIVVARDTIMKYFRIYEPDLVRERRRGHFKRKAFWSAGANDIWAVDQHDKWKYKFGLALHTGIDPFLGLIHWIRIWWNNSNPRLILSYYLNVIEDLGIMPLVTQSDPGPENVGIANGHTQMRHYQDASLVGTSQHRWMREKKNVMPEIAWSQLRRRFTPGFENILEVGVFEGWYDPGVLIEALVFRWVFIPWLQAELDFYRNRVNNTTKRHDRNKILPSGVPIDMFEHPEDYGILDFKIKADPEGVRKVRNIYASPQHEIFQLVPPDFEVIISDLYTEIGSPAVDRNSCWEVYLQLIAKFKALDKLHSVDQTVDDRWGYALSHAAEEYRDEIAPLPNLKELHGGDGIIGQNVYMGGVNNGDGLGPEHHARLNAILDEIEPNFGPDESQAVGPDLYAWFSDEEDSRENDW</sequence>
<accession>A0AAD2HBE0</accession>
<dbReference type="Proteomes" id="UP001295794">
    <property type="component" value="Unassembled WGS sequence"/>
</dbReference>
<evidence type="ECO:0000313" key="3">
    <source>
        <dbReference type="Proteomes" id="UP001295794"/>
    </source>
</evidence>
<protein>
    <recommendedName>
        <fullName evidence="1">Integrase core domain-containing protein</fullName>
    </recommendedName>
</protein>
<dbReference type="PANTHER" id="PTHR46177">
    <property type="entry name" value="INTEGRASE CATALYTIC DOMAIN-CONTAINING PROTEIN"/>
    <property type="match status" value="1"/>
</dbReference>
<gene>
    <name evidence="2" type="ORF">MYCIT1_LOCUS16865</name>
</gene>
<organism evidence="2 3">
    <name type="scientific">Mycena citricolor</name>
    <dbReference type="NCBI Taxonomy" id="2018698"/>
    <lineage>
        <taxon>Eukaryota</taxon>
        <taxon>Fungi</taxon>
        <taxon>Dikarya</taxon>
        <taxon>Basidiomycota</taxon>
        <taxon>Agaricomycotina</taxon>
        <taxon>Agaricomycetes</taxon>
        <taxon>Agaricomycetidae</taxon>
        <taxon>Agaricales</taxon>
        <taxon>Marasmiineae</taxon>
        <taxon>Mycenaceae</taxon>
        <taxon>Mycena</taxon>
    </lineage>
</organism>
<name>A0AAD2HBE0_9AGAR</name>
<dbReference type="EMBL" id="CAVNYO010000174">
    <property type="protein sequence ID" value="CAK5271654.1"/>
    <property type="molecule type" value="Genomic_DNA"/>
</dbReference>
<dbReference type="InterPro" id="IPR058913">
    <property type="entry name" value="Integrase_dom_put"/>
</dbReference>
<keyword evidence="3" id="KW-1185">Reference proteome</keyword>
<dbReference type="AlphaFoldDB" id="A0AAD2HBE0"/>